<dbReference type="AlphaFoldDB" id="A0A8X7WY51"/>
<protein>
    <submittedName>
        <fullName evidence="2">DIAP3 protein</fullName>
    </submittedName>
</protein>
<feature type="region of interest" description="Disordered" evidence="1">
    <location>
        <begin position="1"/>
        <end position="34"/>
    </location>
</feature>
<dbReference type="EMBL" id="JAATIS010008602">
    <property type="protein sequence ID" value="KAG2457127.1"/>
    <property type="molecule type" value="Genomic_DNA"/>
</dbReference>
<feature type="region of interest" description="Disordered" evidence="1">
    <location>
        <begin position="55"/>
        <end position="119"/>
    </location>
</feature>
<feature type="compositionally biased region" description="Basic residues" evidence="1">
    <location>
        <begin position="16"/>
        <end position="25"/>
    </location>
</feature>
<keyword evidence="3" id="KW-1185">Reference proteome</keyword>
<proteinExistence type="predicted"/>
<feature type="compositionally biased region" description="Polar residues" evidence="1">
    <location>
        <begin position="82"/>
        <end position="91"/>
    </location>
</feature>
<feature type="non-terminal residue" evidence="2">
    <location>
        <position position="131"/>
    </location>
</feature>
<reference evidence="2 3" key="1">
    <citation type="journal article" date="2021" name="Cell">
        <title>Tracing the genetic footprints of vertebrate landing in non-teleost ray-finned fishes.</title>
        <authorList>
            <person name="Bi X."/>
            <person name="Wang K."/>
            <person name="Yang L."/>
            <person name="Pan H."/>
            <person name="Jiang H."/>
            <person name="Wei Q."/>
            <person name="Fang M."/>
            <person name="Yu H."/>
            <person name="Zhu C."/>
            <person name="Cai Y."/>
            <person name="He Y."/>
            <person name="Gan X."/>
            <person name="Zeng H."/>
            <person name="Yu D."/>
            <person name="Zhu Y."/>
            <person name="Jiang H."/>
            <person name="Qiu Q."/>
            <person name="Yang H."/>
            <person name="Zhang Y.E."/>
            <person name="Wang W."/>
            <person name="Zhu M."/>
            <person name="He S."/>
            <person name="Zhang G."/>
        </authorList>
    </citation>
    <scope>NUCLEOTIDE SEQUENCE [LARGE SCALE GENOMIC DNA]</scope>
    <source>
        <strain evidence="2">Bchr_013</strain>
    </source>
</reference>
<dbReference type="Proteomes" id="UP000886611">
    <property type="component" value="Unassembled WGS sequence"/>
</dbReference>
<evidence type="ECO:0000313" key="3">
    <source>
        <dbReference type="Proteomes" id="UP000886611"/>
    </source>
</evidence>
<evidence type="ECO:0000313" key="2">
    <source>
        <dbReference type="EMBL" id="KAG2457127.1"/>
    </source>
</evidence>
<comment type="caution">
    <text evidence="2">The sequence shown here is derived from an EMBL/GenBank/DDBJ whole genome shotgun (WGS) entry which is preliminary data.</text>
</comment>
<evidence type="ECO:0000256" key="1">
    <source>
        <dbReference type="SAM" id="MobiDB-lite"/>
    </source>
</evidence>
<sequence length="131" mass="14350">MSIASGKPAKGISSDRRRKAARKTQWRSIISPTTKLRQVNETTVANVGDVAPLERSRSRQNINFNSTRAPVAKELNYETEPHSSTTRSKVSGKQREPHAGPSNRDKESELAGCPAKGESDVEALLARLRAL</sequence>
<organism evidence="2 3">
    <name type="scientific">Polypterus senegalus</name>
    <name type="common">Senegal bichir</name>
    <dbReference type="NCBI Taxonomy" id="55291"/>
    <lineage>
        <taxon>Eukaryota</taxon>
        <taxon>Metazoa</taxon>
        <taxon>Chordata</taxon>
        <taxon>Craniata</taxon>
        <taxon>Vertebrata</taxon>
        <taxon>Euteleostomi</taxon>
        <taxon>Actinopterygii</taxon>
        <taxon>Polypteriformes</taxon>
        <taxon>Polypteridae</taxon>
        <taxon>Polypterus</taxon>
    </lineage>
</organism>
<feature type="non-terminal residue" evidence="2">
    <location>
        <position position="1"/>
    </location>
</feature>
<gene>
    <name evidence="2" type="primary">Diaph3_0</name>
    <name evidence="2" type="ORF">GTO96_0013590</name>
</gene>
<feature type="compositionally biased region" description="Polar residues" evidence="1">
    <location>
        <begin position="59"/>
        <end position="68"/>
    </location>
</feature>
<feature type="compositionally biased region" description="Basic and acidic residues" evidence="1">
    <location>
        <begin position="93"/>
        <end position="109"/>
    </location>
</feature>
<accession>A0A8X7WY51</accession>
<name>A0A8X7WY51_POLSE</name>